<dbReference type="PANTHER" id="PTHR47521:SF7">
    <property type="entry name" value="SERPENTINE RECEPTOR CLASS EPSILON-6"/>
    <property type="match status" value="1"/>
</dbReference>
<dbReference type="InterPro" id="IPR052860">
    <property type="entry name" value="NRL-GPCR1"/>
</dbReference>
<feature type="transmembrane region" description="Helical" evidence="6">
    <location>
        <begin position="101"/>
        <end position="123"/>
    </location>
</feature>
<evidence type="ECO:0000256" key="4">
    <source>
        <dbReference type="ARBA" id="ARBA00023136"/>
    </source>
</evidence>
<keyword evidence="10" id="KW-1185">Reference proteome</keyword>
<dbReference type="Proteomes" id="UP000659654">
    <property type="component" value="Unassembled WGS sequence"/>
</dbReference>
<proteinExistence type="predicted"/>
<dbReference type="AlphaFoldDB" id="A0A1I7RWT8"/>
<dbReference type="Pfam" id="PF10292">
    <property type="entry name" value="7TM_GPCR_Srab"/>
    <property type="match status" value="1"/>
</dbReference>
<dbReference type="EMBL" id="CAJFCV020000006">
    <property type="protein sequence ID" value="CAG9128673.1"/>
    <property type="molecule type" value="Genomic_DNA"/>
</dbReference>
<evidence type="ECO:0000313" key="11">
    <source>
        <dbReference type="WBParaSite" id="BXY_0520100.1"/>
    </source>
</evidence>
<feature type="transmembrane region" description="Helical" evidence="6">
    <location>
        <begin position="282"/>
        <end position="303"/>
    </location>
</feature>
<dbReference type="WBParaSite" id="BXY_0520100.1">
    <property type="protein sequence ID" value="BXY_0520100.1"/>
    <property type="gene ID" value="BXY_0520100"/>
</dbReference>
<dbReference type="SMR" id="A0A1I7RWT8"/>
<reference evidence="8" key="2">
    <citation type="submission" date="2020-08" db="EMBL/GenBank/DDBJ databases">
        <authorList>
            <person name="Kikuchi T."/>
        </authorList>
    </citation>
    <scope>NUCLEOTIDE SEQUENCE</scope>
    <source>
        <strain evidence="7">Ka4C1</strain>
    </source>
</reference>
<dbReference type="GO" id="GO:0016020">
    <property type="term" value="C:membrane"/>
    <property type="evidence" value="ECO:0007669"/>
    <property type="project" value="UniProtKB-SubCell"/>
</dbReference>
<feature type="transmembrane region" description="Helical" evidence="6">
    <location>
        <begin position="33"/>
        <end position="50"/>
    </location>
</feature>
<evidence type="ECO:0000256" key="5">
    <source>
        <dbReference type="SAM" id="MobiDB-lite"/>
    </source>
</evidence>
<dbReference type="PANTHER" id="PTHR47521">
    <property type="entry name" value="SERPENTINE RECEPTOR, CLASS E (EPSILON)-RELATED"/>
    <property type="match status" value="1"/>
</dbReference>
<accession>A0A1I7RWT8</accession>
<dbReference type="Proteomes" id="UP000095284">
    <property type="component" value="Unplaced"/>
</dbReference>
<keyword evidence="3 6" id="KW-1133">Transmembrane helix</keyword>
<evidence type="ECO:0000313" key="8">
    <source>
        <dbReference type="EMBL" id="CAG9128673.1"/>
    </source>
</evidence>
<evidence type="ECO:0000313" key="7">
    <source>
        <dbReference type="EMBL" id="CAD5233493.1"/>
    </source>
</evidence>
<comment type="subcellular location">
    <subcellularLocation>
        <location evidence="1">Membrane</location>
        <topology evidence="1">Multi-pass membrane protein</topology>
    </subcellularLocation>
</comment>
<feature type="region of interest" description="Disordered" evidence="5">
    <location>
        <begin position="363"/>
        <end position="397"/>
    </location>
</feature>
<dbReference type="InterPro" id="IPR019408">
    <property type="entry name" value="7TM_GPCR_serpentine_rcpt_Srab"/>
</dbReference>
<dbReference type="OrthoDB" id="5794765at2759"/>
<keyword evidence="4 6" id="KW-0472">Membrane</keyword>
<dbReference type="EMBL" id="CAJFDI010000006">
    <property type="protein sequence ID" value="CAD5233493.1"/>
    <property type="molecule type" value="Genomic_DNA"/>
</dbReference>
<name>A0A1I7RWT8_BURXY</name>
<evidence type="ECO:0000313" key="9">
    <source>
        <dbReference type="Proteomes" id="UP000095284"/>
    </source>
</evidence>
<evidence type="ECO:0000256" key="6">
    <source>
        <dbReference type="SAM" id="Phobius"/>
    </source>
</evidence>
<evidence type="ECO:0000256" key="3">
    <source>
        <dbReference type="ARBA" id="ARBA00022989"/>
    </source>
</evidence>
<dbReference type="Proteomes" id="UP000582659">
    <property type="component" value="Unassembled WGS sequence"/>
</dbReference>
<evidence type="ECO:0000313" key="10">
    <source>
        <dbReference type="Proteomes" id="UP000659654"/>
    </source>
</evidence>
<sequence length="397" mass="45428">MDIVIDGIDLHNFSALSQLKIQRFTENLTSAQYVGNILHLFVNLYFNYGILKTSLMHPNMKILVITISSQYSVIALGRIGETLNSKVFDHKPIVVTNTICIFFKVLTDTAMITSCTSILLVGVERVVTMVQRKGRIDTNGVLGFAMLGSMVLFGIFFSLSTLLYDIFIAETFDVFTTATSCQNLYTHPLILPLCWCFAGVTFIIGVWLLYYVYRHNKRMLQKHLNDPLAIRYQYATSNETLRALLPAIAGYGVMVVIGVIFSFYSVYAILSTNQNSFDVQMAFQLLYMIADFYGIYFVVYFFIRFRPMKKRLRNHLRLLCLLPQNVANTIKPIDRADPVQQTNEYFHQLSNVWNLNANEAIKGKEKKPAKKEKKVEKTTKTQKISRKITADERSNTL</sequence>
<protein>
    <submittedName>
        <fullName evidence="7">(pine wood nematode) hypothetical protein</fullName>
    </submittedName>
</protein>
<feature type="transmembrane region" description="Helical" evidence="6">
    <location>
        <begin position="189"/>
        <end position="213"/>
    </location>
</feature>
<reference evidence="11" key="1">
    <citation type="submission" date="2016-11" db="UniProtKB">
        <authorList>
            <consortium name="WormBaseParasite"/>
        </authorList>
    </citation>
    <scope>IDENTIFICATION</scope>
</reference>
<evidence type="ECO:0000256" key="2">
    <source>
        <dbReference type="ARBA" id="ARBA00022692"/>
    </source>
</evidence>
<gene>
    <name evidence="7" type="ORF">BXYJ_LOCUS13584</name>
</gene>
<evidence type="ECO:0000256" key="1">
    <source>
        <dbReference type="ARBA" id="ARBA00004141"/>
    </source>
</evidence>
<feature type="transmembrane region" description="Helical" evidence="6">
    <location>
        <begin position="62"/>
        <end position="81"/>
    </location>
</feature>
<keyword evidence="2 6" id="KW-0812">Transmembrane</keyword>
<feature type="transmembrane region" description="Helical" evidence="6">
    <location>
        <begin position="248"/>
        <end position="270"/>
    </location>
</feature>
<organism evidence="9 11">
    <name type="scientific">Bursaphelenchus xylophilus</name>
    <name type="common">Pinewood nematode worm</name>
    <name type="synonym">Aphelenchoides xylophilus</name>
    <dbReference type="NCBI Taxonomy" id="6326"/>
    <lineage>
        <taxon>Eukaryota</taxon>
        <taxon>Metazoa</taxon>
        <taxon>Ecdysozoa</taxon>
        <taxon>Nematoda</taxon>
        <taxon>Chromadorea</taxon>
        <taxon>Rhabditida</taxon>
        <taxon>Tylenchina</taxon>
        <taxon>Tylenchomorpha</taxon>
        <taxon>Aphelenchoidea</taxon>
        <taxon>Aphelenchoididae</taxon>
        <taxon>Bursaphelenchus</taxon>
    </lineage>
</organism>
<feature type="transmembrane region" description="Helical" evidence="6">
    <location>
        <begin position="144"/>
        <end position="169"/>
    </location>
</feature>
<feature type="compositionally biased region" description="Basic and acidic residues" evidence="5">
    <location>
        <begin position="388"/>
        <end position="397"/>
    </location>
</feature>